<feature type="signal peptide" evidence="3">
    <location>
        <begin position="1"/>
        <end position="22"/>
    </location>
</feature>
<protein>
    <submittedName>
        <fullName evidence="4">Uncharacterized protein</fullName>
    </submittedName>
</protein>
<sequence>MIFRKTYSFVLFVVCLFQSVTTQNDSEIATTAPPSSGCESGKFPLFGDKSCISQELYTIIFLASIILAGISFIMLIGLIVLTCRKNSGSSEAGNSDRYSISSTSTEEVPSMSREKKQKVEALGKVVGTTPLEDTRHKRVVPPTNDYYDITDTRTPSSAPYTSSKPISKRTPGTDIHEMTPRQANRPPTHMSQFQPVAPPRRADNQVGRSGNKRNNDYHRDDNKISSQF</sequence>
<accession>A0A818FU29</accession>
<keyword evidence="2" id="KW-1133">Transmembrane helix</keyword>
<organism evidence="4 5">
    <name type="scientific">Adineta steineri</name>
    <dbReference type="NCBI Taxonomy" id="433720"/>
    <lineage>
        <taxon>Eukaryota</taxon>
        <taxon>Metazoa</taxon>
        <taxon>Spiralia</taxon>
        <taxon>Gnathifera</taxon>
        <taxon>Rotifera</taxon>
        <taxon>Eurotatoria</taxon>
        <taxon>Bdelloidea</taxon>
        <taxon>Adinetida</taxon>
        <taxon>Adinetidae</taxon>
        <taxon>Adineta</taxon>
    </lineage>
</organism>
<dbReference type="EMBL" id="CAJOAZ010000001">
    <property type="protein sequence ID" value="CAF3479171.1"/>
    <property type="molecule type" value="Genomic_DNA"/>
</dbReference>
<feature type="transmembrane region" description="Helical" evidence="2">
    <location>
        <begin position="56"/>
        <end position="81"/>
    </location>
</feature>
<feature type="compositionally biased region" description="Basic and acidic residues" evidence="1">
    <location>
        <begin position="213"/>
        <end position="228"/>
    </location>
</feature>
<feature type="region of interest" description="Disordered" evidence="1">
    <location>
        <begin position="89"/>
        <end position="228"/>
    </location>
</feature>
<evidence type="ECO:0000256" key="2">
    <source>
        <dbReference type="SAM" id="Phobius"/>
    </source>
</evidence>
<feature type="compositionally biased region" description="Polar residues" evidence="1">
    <location>
        <begin position="89"/>
        <end position="107"/>
    </location>
</feature>
<evidence type="ECO:0000313" key="4">
    <source>
        <dbReference type="EMBL" id="CAF3479171.1"/>
    </source>
</evidence>
<comment type="caution">
    <text evidence="4">The sequence shown here is derived from an EMBL/GenBank/DDBJ whole genome shotgun (WGS) entry which is preliminary data.</text>
</comment>
<name>A0A818FU29_9BILA</name>
<keyword evidence="3" id="KW-0732">Signal</keyword>
<reference evidence="4" key="1">
    <citation type="submission" date="2021-02" db="EMBL/GenBank/DDBJ databases">
        <authorList>
            <person name="Nowell W R."/>
        </authorList>
    </citation>
    <scope>NUCLEOTIDE SEQUENCE</scope>
</reference>
<dbReference type="AlphaFoldDB" id="A0A818FU29"/>
<keyword evidence="2" id="KW-0472">Membrane</keyword>
<evidence type="ECO:0000256" key="1">
    <source>
        <dbReference type="SAM" id="MobiDB-lite"/>
    </source>
</evidence>
<gene>
    <name evidence="4" type="ORF">OXD698_LOCUS27</name>
</gene>
<evidence type="ECO:0000256" key="3">
    <source>
        <dbReference type="SAM" id="SignalP"/>
    </source>
</evidence>
<evidence type="ECO:0000313" key="5">
    <source>
        <dbReference type="Proteomes" id="UP000663844"/>
    </source>
</evidence>
<feature type="compositionally biased region" description="Polar residues" evidence="1">
    <location>
        <begin position="152"/>
        <end position="165"/>
    </location>
</feature>
<feature type="compositionally biased region" description="Basic and acidic residues" evidence="1">
    <location>
        <begin position="112"/>
        <end position="121"/>
    </location>
</feature>
<proteinExistence type="predicted"/>
<feature type="chain" id="PRO_5032927884" evidence="3">
    <location>
        <begin position="23"/>
        <end position="228"/>
    </location>
</feature>
<keyword evidence="2" id="KW-0812">Transmembrane</keyword>
<dbReference type="Proteomes" id="UP000663844">
    <property type="component" value="Unassembled WGS sequence"/>
</dbReference>